<sequence>HGSSLEKLKNTLKRIKELTNQVSKLQDLKVSILQDLIKILNATYIAKTYENLMKELNTLMKDLDLLYLLELENQLQTAINDHNLKEISYDDFGKLTYVNRGGSGNIYRTSCKSLENKEIALKEIYIEDNEKDIKKFFNEVCAIM</sequence>
<name>A0ACA9SYH2_9GLOM</name>
<reference evidence="1" key="1">
    <citation type="submission" date="2021-06" db="EMBL/GenBank/DDBJ databases">
        <authorList>
            <person name="Kallberg Y."/>
            <person name="Tangrot J."/>
            <person name="Rosling A."/>
        </authorList>
    </citation>
    <scope>NUCLEOTIDE SEQUENCE</scope>
    <source>
        <strain evidence="1">MA461A</strain>
    </source>
</reference>
<accession>A0ACA9SYH2</accession>
<protein>
    <submittedName>
        <fullName evidence="1">33610_t:CDS:1</fullName>
    </submittedName>
</protein>
<organism evidence="1 2">
    <name type="scientific">Racocetra persica</name>
    <dbReference type="NCBI Taxonomy" id="160502"/>
    <lineage>
        <taxon>Eukaryota</taxon>
        <taxon>Fungi</taxon>
        <taxon>Fungi incertae sedis</taxon>
        <taxon>Mucoromycota</taxon>
        <taxon>Glomeromycotina</taxon>
        <taxon>Glomeromycetes</taxon>
        <taxon>Diversisporales</taxon>
        <taxon>Gigasporaceae</taxon>
        <taxon>Racocetra</taxon>
    </lineage>
</organism>
<evidence type="ECO:0000313" key="2">
    <source>
        <dbReference type="Proteomes" id="UP000789920"/>
    </source>
</evidence>
<comment type="caution">
    <text evidence="1">The sequence shown here is derived from an EMBL/GenBank/DDBJ whole genome shotgun (WGS) entry which is preliminary data.</text>
</comment>
<keyword evidence="2" id="KW-1185">Reference proteome</keyword>
<feature type="non-terminal residue" evidence="1">
    <location>
        <position position="1"/>
    </location>
</feature>
<feature type="non-terminal residue" evidence="1">
    <location>
        <position position="144"/>
    </location>
</feature>
<gene>
    <name evidence="1" type="ORF">RPERSI_LOCUS36163</name>
</gene>
<dbReference type="EMBL" id="CAJVQC010171585">
    <property type="protein sequence ID" value="CAG8850583.1"/>
    <property type="molecule type" value="Genomic_DNA"/>
</dbReference>
<proteinExistence type="predicted"/>
<evidence type="ECO:0000313" key="1">
    <source>
        <dbReference type="EMBL" id="CAG8850583.1"/>
    </source>
</evidence>
<dbReference type="Proteomes" id="UP000789920">
    <property type="component" value="Unassembled WGS sequence"/>
</dbReference>